<comment type="caution">
    <text evidence="1">The sequence shown here is derived from an EMBL/GenBank/DDBJ whole genome shotgun (WGS) entry which is preliminary data.</text>
</comment>
<evidence type="ECO:0008006" key="3">
    <source>
        <dbReference type="Google" id="ProtNLM"/>
    </source>
</evidence>
<gene>
    <name evidence="1" type="ORF">J2T09_002423</name>
</gene>
<accession>A0ABT9PU34</accession>
<reference evidence="1 2" key="1">
    <citation type="submission" date="2023-07" db="EMBL/GenBank/DDBJ databases">
        <title>Sorghum-associated microbial communities from plants grown in Nebraska, USA.</title>
        <authorList>
            <person name="Schachtman D."/>
        </authorList>
    </citation>
    <scope>NUCLEOTIDE SEQUENCE [LARGE SCALE GENOMIC DNA]</scope>
    <source>
        <strain evidence="1 2">DS1307</strain>
    </source>
</reference>
<name>A0ABT9PU34_9HYPH</name>
<sequence>MIDREREENPLSTEGQALLARLGDLAAEPGRRIFAVMDGARFNNLAAKLYRADIAHRPLYRHAGGDYAIVAGGPWFVDPSLAAQPTPLDDPGLSGEADALSDDALAAQAAFLSQQMLENLSAGDVSAGGMLAGTGAPQPENVAARLEALMRIADGRSAIVFWVGDESLTAEILFRHLRGLNRIAIPRGAASDVFDGERVELAAAGGADASPHQPGPDRTSATETVIFRHADPNVMMQVFPVLDEAQALRLFGPVEQLFFSPDALWGGGVKRGRRPGAEVSSDVVAGRGMLQLSPEMIALIENARMQASRLKVVAYLRDVHPATEAVGEREMMERVLSYEASGARLGLASERAHMKWAYLMSITEGECDGPEAEKFFRQTAKHPDDAIDDLLVALDRAAGDDWENFWGEVG</sequence>
<evidence type="ECO:0000313" key="2">
    <source>
        <dbReference type="Proteomes" id="UP001241472"/>
    </source>
</evidence>
<organism evidence="1 2">
    <name type="scientific">Neorhizobium huautlense</name>
    <dbReference type="NCBI Taxonomy" id="67774"/>
    <lineage>
        <taxon>Bacteria</taxon>
        <taxon>Pseudomonadati</taxon>
        <taxon>Pseudomonadota</taxon>
        <taxon>Alphaproteobacteria</taxon>
        <taxon>Hyphomicrobiales</taxon>
        <taxon>Rhizobiaceae</taxon>
        <taxon>Rhizobium/Agrobacterium group</taxon>
        <taxon>Neorhizobium</taxon>
    </lineage>
</organism>
<dbReference type="RefSeq" id="WP_306834626.1">
    <property type="nucleotide sequence ID" value="NZ_JAUSRF010000007.1"/>
</dbReference>
<dbReference type="Proteomes" id="UP001241472">
    <property type="component" value="Unassembled WGS sequence"/>
</dbReference>
<keyword evidence="2" id="KW-1185">Reference proteome</keyword>
<dbReference type="EMBL" id="JAUSRF010000007">
    <property type="protein sequence ID" value="MDP9837666.1"/>
    <property type="molecule type" value="Genomic_DNA"/>
</dbReference>
<protein>
    <recommendedName>
        <fullName evidence="3">DUF4123 domain-containing protein</fullName>
    </recommendedName>
</protein>
<evidence type="ECO:0000313" key="1">
    <source>
        <dbReference type="EMBL" id="MDP9837666.1"/>
    </source>
</evidence>
<proteinExistence type="predicted"/>